<dbReference type="Gene3D" id="3.30.70.270">
    <property type="match status" value="1"/>
</dbReference>
<gene>
    <name evidence="3" type="ORF">SPSIL_014340</name>
</gene>
<dbReference type="Proteomes" id="UP000216752">
    <property type="component" value="Chromosome"/>
</dbReference>
<dbReference type="EMBL" id="CP155573">
    <property type="protein sequence ID" value="XFO65325.1"/>
    <property type="molecule type" value="Genomic_DNA"/>
</dbReference>
<feature type="transmembrane region" description="Helical" evidence="1">
    <location>
        <begin position="20"/>
        <end position="38"/>
    </location>
</feature>
<keyword evidence="1" id="KW-0472">Membrane</keyword>
<keyword evidence="1" id="KW-1133">Transmembrane helix</keyword>
<feature type="domain" description="GGDEF" evidence="2">
    <location>
        <begin position="106"/>
        <end position="233"/>
    </location>
</feature>
<protein>
    <recommendedName>
        <fullName evidence="2">GGDEF domain-containing protein</fullName>
    </recommendedName>
</protein>
<name>A0ABZ3II98_9FIRM</name>
<dbReference type="InterPro" id="IPR000160">
    <property type="entry name" value="GGDEF_dom"/>
</dbReference>
<reference evidence="3" key="1">
    <citation type="submission" date="2024-05" db="EMBL/GenBank/DDBJ databases">
        <title>Isolation and characterization of Sporomusa carbonis sp. nov., a carboxydotrophic hydrogenogen in the genus of Sporomusa isolated from a charcoal burning pile.</title>
        <authorList>
            <person name="Boeer T."/>
            <person name="Rosenbaum F."/>
            <person name="Eysell L."/>
            <person name="Mueller V."/>
            <person name="Daniel R."/>
            <person name="Poehlein A."/>
        </authorList>
    </citation>
    <scope>NUCLEOTIDE SEQUENCE [LARGE SCALE GENOMIC DNA]</scope>
    <source>
        <strain evidence="3">DSM 10669</strain>
    </source>
</reference>
<evidence type="ECO:0000313" key="3">
    <source>
        <dbReference type="EMBL" id="XFO65325.1"/>
    </source>
</evidence>
<dbReference type="PANTHER" id="PTHR45138">
    <property type="entry name" value="REGULATORY COMPONENTS OF SENSORY TRANSDUCTION SYSTEM"/>
    <property type="match status" value="1"/>
</dbReference>
<evidence type="ECO:0000259" key="2">
    <source>
        <dbReference type="PROSITE" id="PS50887"/>
    </source>
</evidence>
<dbReference type="InterPro" id="IPR043128">
    <property type="entry name" value="Rev_trsase/Diguanyl_cyclase"/>
</dbReference>
<organism evidence="3 4">
    <name type="scientific">Sporomusa silvacetica DSM 10669</name>
    <dbReference type="NCBI Taxonomy" id="1123289"/>
    <lineage>
        <taxon>Bacteria</taxon>
        <taxon>Bacillati</taxon>
        <taxon>Bacillota</taxon>
        <taxon>Negativicutes</taxon>
        <taxon>Selenomonadales</taxon>
        <taxon>Sporomusaceae</taxon>
        <taxon>Sporomusa</taxon>
    </lineage>
</organism>
<accession>A0ABZ3II98</accession>
<dbReference type="SMART" id="SM00267">
    <property type="entry name" value="GGDEF"/>
    <property type="match status" value="1"/>
</dbReference>
<feature type="transmembrane region" description="Helical" evidence="1">
    <location>
        <begin position="50"/>
        <end position="69"/>
    </location>
</feature>
<proteinExistence type="predicted"/>
<dbReference type="PANTHER" id="PTHR45138:SF9">
    <property type="entry name" value="DIGUANYLATE CYCLASE DGCM-RELATED"/>
    <property type="match status" value="1"/>
</dbReference>
<evidence type="ECO:0000256" key="1">
    <source>
        <dbReference type="SAM" id="Phobius"/>
    </source>
</evidence>
<dbReference type="NCBIfam" id="TIGR00254">
    <property type="entry name" value="GGDEF"/>
    <property type="match status" value="1"/>
</dbReference>
<dbReference type="PROSITE" id="PS50887">
    <property type="entry name" value="GGDEF"/>
    <property type="match status" value="1"/>
</dbReference>
<evidence type="ECO:0000313" key="4">
    <source>
        <dbReference type="Proteomes" id="UP000216752"/>
    </source>
</evidence>
<dbReference type="InterPro" id="IPR029787">
    <property type="entry name" value="Nucleotide_cyclase"/>
</dbReference>
<dbReference type="CDD" id="cd01949">
    <property type="entry name" value="GGDEF"/>
    <property type="match status" value="1"/>
</dbReference>
<dbReference type="Pfam" id="PF00990">
    <property type="entry name" value="GGDEF"/>
    <property type="match status" value="1"/>
</dbReference>
<dbReference type="SUPFAM" id="SSF55073">
    <property type="entry name" value="Nucleotide cyclase"/>
    <property type="match status" value="1"/>
</dbReference>
<keyword evidence="4" id="KW-1185">Reference proteome</keyword>
<dbReference type="InterPro" id="IPR050469">
    <property type="entry name" value="Diguanylate_Cyclase"/>
</dbReference>
<keyword evidence="1" id="KW-0812">Transmembrane</keyword>
<sequence length="236" mass="26198">MLWLQTSQRGDNVRVFYKYAPFIFAIFGIAVGLTGYYLDIFLQMSLNSLLWAGIALLLSLAGFVTGGLIRRLDSSSHTDSLTGLWNRRYFYLRLTEEKSRANRKKTPLCVAMIDIDNFKLINDKYGHFAGDLVLAELAAVFKHTVQATDVVVRWGGDEFAIIFPGASLREAYAVMERIRHKVAVRFSSTYGIAISAGVISLESDQAVQDLLLTADRALYKAKAQKNLVIAAADGSC</sequence>